<dbReference type="InterPro" id="IPR034891">
    <property type="entry name" value="PB1_NLP"/>
</dbReference>
<evidence type="ECO:0000256" key="3">
    <source>
        <dbReference type="ARBA" id="ARBA00023163"/>
    </source>
</evidence>
<dbReference type="InterPro" id="IPR053793">
    <property type="entry name" value="PB1-like"/>
</dbReference>
<keyword evidence="6" id="KW-0812">Transmembrane</keyword>
<feature type="transmembrane region" description="Helical" evidence="6">
    <location>
        <begin position="861"/>
        <end position="886"/>
    </location>
</feature>
<organism evidence="9 10">
    <name type="scientific">Brassica napus</name>
    <name type="common">Rape</name>
    <dbReference type="NCBI Taxonomy" id="3708"/>
    <lineage>
        <taxon>Eukaryota</taxon>
        <taxon>Viridiplantae</taxon>
        <taxon>Streptophyta</taxon>
        <taxon>Embryophyta</taxon>
        <taxon>Tracheophyta</taxon>
        <taxon>Spermatophyta</taxon>
        <taxon>Magnoliopsida</taxon>
        <taxon>eudicotyledons</taxon>
        <taxon>Gunneridae</taxon>
        <taxon>Pentapetalae</taxon>
        <taxon>rosids</taxon>
        <taxon>malvids</taxon>
        <taxon>Brassicales</taxon>
        <taxon>Brassicaceae</taxon>
        <taxon>Brassiceae</taxon>
        <taxon>Brassica</taxon>
    </lineage>
</organism>
<dbReference type="SMART" id="SM00666">
    <property type="entry name" value="PB1"/>
    <property type="match status" value="1"/>
</dbReference>
<dbReference type="EMBL" id="JAGKQM010000017">
    <property type="protein sequence ID" value="KAH0871885.1"/>
    <property type="molecule type" value="Genomic_DNA"/>
</dbReference>
<dbReference type="CDD" id="cd06407">
    <property type="entry name" value="PB1_NLP"/>
    <property type="match status" value="1"/>
</dbReference>
<gene>
    <name evidence="9" type="ORF">HID58_078907</name>
</gene>
<keyword evidence="6" id="KW-0472">Membrane</keyword>
<sequence length="906" mass="101149">MLMQMEESNNSGVVDFPDNFMDQLLWEECRVTCAMGHLQEVMGGEKELLIQLWVPVERGRRRVLSTEEQPYSLNLFSQSQSQSQSLALYGDISAGYSFAAEVGSDQLVGLPGGVFLNRMPEWTPDVRFFRSEEYLRIGYAHRYQVRASLALPLFQGPSGTCMGVLEMITTHPSLEYGSQLQTIRHALQPHTDDLHREVASILKGICISYGLPLAITWGHQQDSCLSAIVSACYPSDQNSHSFLDACSEHHLLAKEGIAGRAFATKKQYFAKDVAILSHYAKMFDLHAALAIPLLTRCSRNVQFVIEFFFPRDYQAEDRHPTQPTLPELTSSDVCPTTLKRICRQHGISRWPSRKIKKVGHSLRKLQVVMDSVEGVQGSHHLASFYSSFPQLQSPLQLDPTKSVAKSPPPSSSSSSSGSSTCCSSEEKQLGGGFHKPSSQVLLTLSSSLMKDEQRPVRATSSLPPLPSARKAKDDGMKVNAMFGDAKMRMRLKHHWGIADLRREIAKGFGMDGDALTSNFSLKYMDDDEEWVLLTCDADLEECIQIYKSSLYKETRETLSNPHPKAPFRWIFLAPTTTFFPPLSETAMFLSMDMMVTIPPSWLRPPPDPPPPSFLMQHCSSSLKMMVTDLPPLSQPRPPSDPARNKHLPIETPPVKPPEPPDPPDVSVSLVLFTSSSPSPQATQVLDLMFNFSRVSSKLNDDGVVLVFTGDTIFVNWRSSPVVYRLYLCQFGNGSSPGSYSNFHFINPLIDVQVHFSSLLSVYSYSFGKDAMLDVWVTLDLWFLALFGSVLMDSVSFGYIFVPLSGFYVALMQLSTALKETIIVICCLVNMVMAGIDCPLGSCLEQSLFPIFPHVWSELDEHVWLVLQGFSSRLTLFPAFSAVVVTLRVTRDAIVQETHETVVMRFL</sequence>
<dbReference type="InterPro" id="IPR000270">
    <property type="entry name" value="PB1_dom"/>
</dbReference>
<feature type="transmembrane region" description="Helical" evidence="6">
    <location>
        <begin position="821"/>
        <end position="841"/>
    </location>
</feature>
<dbReference type="PROSITE" id="PS51519">
    <property type="entry name" value="RWP_RK"/>
    <property type="match status" value="1"/>
</dbReference>
<evidence type="ECO:0000259" key="7">
    <source>
        <dbReference type="PROSITE" id="PS51519"/>
    </source>
</evidence>
<evidence type="ECO:0000256" key="2">
    <source>
        <dbReference type="ARBA" id="ARBA00023125"/>
    </source>
</evidence>
<dbReference type="Pfam" id="PF02042">
    <property type="entry name" value="RWP-RK"/>
    <property type="match status" value="1"/>
</dbReference>
<dbReference type="InterPro" id="IPR003035">
    <property type="entry name" value="RWP-RK_dom"/>
</dbReference>
<protein>
    <submittedName>
        <fullName evidence="9">Uncharacterized protein</fullName>
    </submittedName>
</protein>
<feature type="transmembrane region" description="Helical" evidence="6">
    <location>
        <begin position="780"/>
        <end position="809"/>
    </location>
</feature>
<evidence type="ECO:0000313" key="10">
    <source>
        <dbReference type="Proteomes" id="UP000824890"/>
    </source>
</evidence>
<keyword evidence="1" id="KW-0805">Transcription regulation</keyword>
<evidence type="ECO:0000259" key="8">
    <source>
        <dbReference type="PROSITE" id="PS51745"/>
    </source>
</evidence>
<accession>A0ABQ7YVB7</accession>
<feature type="domain" description="PB1" evidence="8">
    <location>
        <begin position="475"/>
        <end position="564"/>
    </location>
</feature>
<dbReference type="Pfam" id="PF22922">
    <property type="entry name" value="GAF_NLP"/>
    <property type="match status" value="1"/>
</dbReference>
<dbReference type="Gene3D" id="3.10.20.90">
    <property type="entry name" value="Phosphatidylinositol 3-kinase Catalytic Subunit, Chain A, domain 1"/>
    <property type="match status" value="1"/>
</dbReference>
<dbReference type="InterPro" id="IPR045012">
    <property type="entry name" value="NLP"/>
</dbReference>
<reference evidence="9 10" key="1">
    <citation type="submission" date="2021-05" db="EMBL/GenBank/DDBJ databases">
        <title>Genome Assembly of Synthetic Allotetraploid Brassica napus Reveals Homoeologous Exchanges between Subgenomes.</title>
        <authorList>
            <person name="Davis J.T."/>
        </authorList>
    </citation>
    <scope>NUCLEOTIDE SEQUENCE [LARGE SCALE GENOMIC DNA]</scope>
    <source>
        <strain evidence="10">cv. Da-Ae</strain>
        <tissue evidence="9">Seedling</tissue>
    </source>
</reference>
<evidence type="ECO:0000313" key="9">
    <source>
        <dbReference type="EMBL" id="KAH0871885.1"/>
    </source>
</evidence>
<evidence type="ECO:0000256" key="4">
    <source>
        <dbReference type="ARBA" id="ARBA00023242"/>
    </source>
</evidence>
<keyword evidence="3" id="KW-0804">Transcription</keyword>
<feature type="region of interest" description="Disordered" evidence="5">
    <location>
        <begin position="396"/>
        <end position="435"/>
    </location>
</feature>
<feature type="compositionally biased region" description="Pro residues" evidence="5">
    <location>
        <begin position="650"/>
        <end position="661"/>
    </location>
</feature>
<evidence type="ECO:0000256" key="6">
    <source>
        <dbReference type="SAM" id="Phobius"/>
    </source>
</evidence>
<dbReference type="PANTHER" id="PTHR32002">
    <property type="entry name" value="PROTEIN NLP8"/>
    <property type="match status" value="1"/>
</dbReference>
<evidence type="ECO:0000256" key="1">
    <source>
        <dbReference type="ARBA" id="ARBA00023015"/>
    </source>
</evidence>
<feature type="compositionally biased region" description="Low complexity" evidence="5">
    <location>
        <begin position="411"/>
        <end position="423"/>
    </location>
</feature>
<dbReference type="PROSITE" id="PS51745">
    <property type="entry name" value="PB1"/>
    <property type="match status" value="1"/>
</dbReference>
<proteinExistence type="predicted"/>
<dbReference type="Proteomes" id="UP000824890">
    <property type="component" value="Unassembled WGS sequence"/>
</dbReference>
<feature type="domain" description="RWP-RK" evidence="7">
    <location>
        <begin position="290"/>
        <end position="378"/>
    </location>
</feature>
<keyword evidence="10" id="KW-1185">Reference proteome</keyword>
<feature type="region of interest" description="Disordered" evidence="5">
    <location>
        <begin position="451"/>
        <end position="472"/>
    </location>
</feature>
<comment type="caution">
    <text evidence="9">The sequence shown here is derived from an EMBL/GenBank/DDBJ whole genome shotgun (WGS) entry which is preliminary data.</text>
</comment>
<dbReference type="SUPFAM" id="SSF54277">
    <property type="entry name" value="CAD &amp; PB1 domains"/>
    <property type="match status" value="1"/>
</dbReference>
<name>A0ABQ7YVB7_BRANA</name>
<feature type="non-terminal residue" evidence="9">
    <location>
        <position position="906"/>
    </location>
</feature>
<keyword evidence="6" id="KW-1133">Transmembrane helix</keyword>
<dbReference type="InterPro" id="IPR055081">
    <property type="entry name" value="NLP1-9_GAF"/>
</dbReference>
<feature type="region of interest" description="Disordered" evidence="5">
    <location>
        <begin position="627"/>
        <end position="661"/>
    </location>
</feature>
<evidence type="ECO:0000256" key="5">
    <source>
        <dbReference type="SAM" id="MobiDB-lite"/>
    </source>
</evidence>
<keyword evidence="4" id="KW-0539">Nucleus</keyword>
<dbReference type="PANTHER" id="PTHR32002:SF31">
    <property type="entry name" value="PROTEIN NLP3"/>
    <property type="match status" value="1"/>
</dbReference>
<keyword evidence="2" id="KW-0238">DNA-binding</keyword>
<dbReference type="Pfam" id="PF00564">
    <property type="entry name" value="PB1"/>
    <property type="match status" value="1"/>
</dbReference>